<dbReference type="Gene3D" id="2.180.10.10">
    <property type="entry name" value="RHS repeat-associated core"/>
    <property type="match status" value="1"/>
</dbReference>
<dbReference type="AlphaFoldDB" id="A0A1W6LML0"/>
<evidence type="ECO:0000313" key="2">
    <source>
        <dbReference type="Proteomes" id="UP000193334"/>
    </source>
</evidence>
<dbReference type="Proteomes" id="UP000193334">
    <property type="component" value="Chromosome"/>
</dbReference>
<dbReference type="EMBL" id="CP021023">
    <property type="protein sequence ID" value="ARN56984.1"/>
    <property type="molecule type" value="Genomic_DNA"/>
</dbReference>
<sequence length="513" mass="57695">MISKEDSANNTKSYFYDKNYWLTEADGIEYDYNNMLMREGVTIDSATETYSADPNGMGRYSSAGSEAVEYDGNGNLSRCGDEYYIYDPQDRLRAHYRLAGDPNEASVSLEGYDVFGRRMSSANGSGVGADDGELQQSFAYSGHRVIAEYDGSGGLQKRFVYGAGIDEVVCMIDVVRPAGACWTESMSDLAEAWLCAEGDLCYDANYDFIDSTEPNMINIEDMAFYLSEYYIAERDAAFAEDYYGYFAGELGSVAAVYSTEPNGIAERYSYDAYGSVSISDPNGQPLDESAVGNPYMFTGRRYDSESGLYYYRARFYNPKLGVFHSRDPLGYIDSMNLYAYCGNNPVNYADPMGLRKLNKYGGWHFNYQETRDIIKEGEKGDWSPFDHIIVPFISENAKYDYKANNPNRTFTIPASNTAEKKKEDVVSASQFGNYIAGYLAQYHLGTAGWLSMRVGGHLYGYIDGCDYYEIPMVPLMIDQCEPLIWDYESFVDDEDSIRDINRGRDDAINGAWD</sequence>
<dbReference type="PANTHER" id="PTHR32305">
    <property type="match status" value="1"/>
</dbReference>
<dbReference type="InterPro" id="IPR050708">
    <property type="entry name" value="T6SS_VgrG/RHS"/>
</dbReference>
<name>A0A1W6LML0_9BACT</name>
<dbReference type="PRINTS" id="PR00394">
    <property type="entry name" value="RHSPROTEIN"/>
</dbReference>
<accession>A0A1W6LML0</accession>
<dbReference type="NCBIfam" id="TIGR03696">
    <property type="entry name" value="Rhs_assc_core"/>
    <property type="match status" value="1"/>
</dbReference>
<organism evidence="1 2">
    <name type="scientific">Sedimentisphaera salicampi</name>
    <dbReference type="NCBI Taxonomy" id="1941349"/>
    <lineage>
        <taxon>Bacteria</taxon>
        <taxon>Pseudomonadati</taxon>
        <taxon>Planctomycetota</taxon>
        <taxon>Phycisphaerae</taxon>
        <taxon>Sedimentisphaerales</taxon>
        <taxon>Sedimentisphaeraceae</taxon>
        <taxon>Sedimentisphaera</taxon>
    </lineage>
</organism>
<dbReference type="KEGG" id="pbp:STSP1_01377"/>
<proteinExistence type="predicted"/>
<evidence type="ECO:0008006" key="3">
    <source>
        <dbReference type="Google" id="ProtNLM"/>
    </source>
</evidence>
<evidence type="ECO:0000313" key="1">
    <source>
        <dbReference type="EMBL" id="ARN56984.1"/>
    </source>
</evidence>
<dbReference type="STRING" id="1941349.STSP1_01377"/>
<dbReference type="RefSeq" id="WP_085755658.1">
    <property type="nucleotide sequence ID" value="NZ_CP021023.1"/>
</dbReference>
<dbReference type="PANTHER" id="PTHR32305:SF15">
    <property type="entry name" value="PROTEIN RHSA-RELATED"/>
    <property type="match status" value="1"/>
</dbReference>
<reference evidence="2" key="1">
    <citation type="submission" date="2017-04" db="EMBL/GenBank/DDBJ databases">
        <title>Comparative genomics and description of representatives of a novel lineage of planctomycetes thriving in anoxic sediments.</title>
        <authorList>
            <person name="Spring S."/>
            <person name="Bunk B."/>
            <person name="Sproer C."/>
        </authorList>
    </citation>
    <scope>NUCLEOTIDE SEQUENCE [LARGE SCALE GENOMIC DNA]</scope>
    <source>
        <strain evidence="2">ST-PulAB-D4</strain>
    </source>
</reference>
<keyword evidence="2" id="KW-1185">Reference proteome</keyword>
<protein>
    <recommendedName>
        <fullName evidence="3">Cell wall-associated polypeptide CWBP200</fullName>
    </recommendedName>
</protein>
<gene>
    <name evidence="1" type="ORF">STSP1_01377</name>
</gene>
<dbReference type="InterPro" id="IPR022385">
    <property type="entry name" value="Rhs_assc_core"/>
</dbReference>